<feature type="region of interest" description="Disordered" evidence="1">
    <location>
        <begin position="1"/>
        <end position="31"/>
    </location>
</feature>
<organism evidence="2 3">
    <name type="scientific">Trapa natans</name>
    <name type="common">Water chestnut</name>
    <dbReference type="NCBI Taxonomy" id="22666"/>
    <lineage>
        <taxon>Eukaryota</taxon>
        <taxon>Viridiplantae</taxon>
        <taxon>Streptophyta</taxon>
        <taxon>Embryophyta</taxon>
        <taxon>Tracheophyta</taxon>
        <taxon>Spermatophyta</taxon>
        <taxon>Magnoliopsida</taxon>
        <taxon>eudicotyledons</taxon>
        <taxon>Gunneridae</taxon>
        <taxon>Pentapetalae</taxon>
        <taxon>rosids</taxon>
        <taxon>malvids</taxon>
        <taxon>Myrtales</taxon>
        <taxon>Lythraceae</taxon>
        <taxon>Trapa</taxon>
    </lineage>
</organism>
<dbReference type="Proteomes" id="UP001346149">
    <property type="component" value="Unassembled WGS sequence"/>
</dbReference>
<evidence type="ECO:0000313" key="3">
    <source>
        <dbReference type="Proteomes" id="UP001346149"/>
    </source>
</evidence>
<comment type="caution">
    <text evidence="2">The sequence shown here is derived from an EMBL/GenBank/DDBJ whole genome shotgun (WGS) entry which is preliminary data.</text>
</comment>
<dbReference type="EMBL" id="JAXQNO010000005">
    <property type="protein sequence ID" value="KAK4797998.1"/>
    <property type="molecule type" value="Genomic_DNA"/>
</dbReference>
<feature type="compositionally biased region" description="Basic and acidic residues" evidence="1">
    <location>
        <begin position="1"/>
        <end position="23"/>
    </location>
</feature>
<gene>
    <name evidence="2" type="ORF">SAY86_030324</name>
</gene>
<proteinExistence type="predicted"/>
<dbReference type="AlphaFoldDB" id="A0AAN7LXR5"/>
<name>A0AAN7LXR5_TRANT</name>
<evidence type="ECO:0000256" key="1">
    <source>
        <dbReference type="SAM" id="MobiDB-lite"/>
    </source>
</evidence>
<evidence type="ECO:0000313" key="2">
    <source>
        <dbReference type="EMBL" id="KAK4797998.1"/>
    </source>
</evidence>
<keyword evidence="3" id="KW-1185">Reference proteome</keyword>
<accession>A0AAN7LXR5</accession>
<sequence length="125" mass="13799">MLEADPTRQDSTRAEEQRQRPSDRAGQGKAMKEACKSIQGLFLLSASLRYRCSPSSAPPLSSSNLAPFIRFPVFGWKISGTRRIVRKRSAVAMVQQAVQGAPAAYTKELERLSAEESLILSVSTW</sequence>
<protein>
    <submittedName>
        <fullName evidence="2">Uncharacterized protein</fullName>
    </submittedName>
</protein>
<reference evidence="2 3" key="1">
    <citation type="journal article" date="2023" name="Hortic Res">
        <title>Pangenome of water caltrop reveals structural variations and asymmetric subgenome divergence after allopolyploidization.</title>
        <authorList>
            <person name="Zhang X."/>
            <person name="Chen Y."/>
            <person name="Wang L."/>
            <person name="Yuan Y."/>
            <person name="Fang M."/>
            <person name="Shi L."/>
            <person name="Lu R."/>
            <person name="Comes H.P."/>
            <person name="Ma Y."/>
            <person name="Chen Y."/>
            <person name="Huang G."/>
            <person name="Zhou Y."/>
            <person name="Zheng Z."/>
            <person name="Qiu Y."/>
        </authorList>
    </citation>
    <scope>NUCLEOTIDE SEQUENCE [LARGE SCALE GENOMIC DNA]</scope>
    <source>
        <strain evidence="2">F231</strain>
    </source>
</reference>